<accession>A0AAE0P532</accession>
<sequence length="319" mass="35951">MTAMMYPNVQGQDELATLFSQNLTLEPRREPAPAPAPVQVPVQVPAQEEKIVYISQHYTHSAHIARHDVHVPQQQHLLQLLPPRSVSEPPPQLENSAVETVLRKYGVSTSGLSSAQLQLFKTVDDPQRLKLIELWRACPPTNSNDNPTLLWSMTTVDQEEILAKMRYEQKQRATEQQTTAIMSLDGTPLTPIQGGDGRWLAATSHSYMEPYMASGYEDMARREYEESARRALVAEAMMEQQPKDVFSSQFGPGQAPVSVTAGPTFNPRHADPVYNTGAAVDWRQEELRQQEAMRQQEHMANQYGRLVSGFRQDADEEML</sequence>
<reference evidence="1" key="1">
    <citation type="journal article" date="2023" name="Mol. Phylogenet. Evol.">
        <title>Genome-scale phylogeny and comparative genomics of the fungal order Sordariales.</title>
        <authorList>
            <person name="Hensen N."/>
            <person name="Bonometti L."/>
            <person name="Westerberg I."/>
            <person name="Brannstrom I.O."/>
            <person name="Guillou S."/>
            <person name="Cros-Aarteil S."/>
            <person name="Calhoun S."/>
            <person name="Haridas S."/>
            <person name="Kuo A."/>
            <person name="Mondo S."/>
            <person name="Pangilinan J."/>
            <person name="Riley R."/>
            <person name="LaButti K."/>
            <person name="Andreopoulos B."/>
            <person name="Lipzen A."/>
            <person name="Chen C."/>
            <person name="Yan M."/>
            <person name="Daum C."/>
            <person name="Ng V."/>
            <person name="Clum A."/>
            <person name="Steindorff A."/>
            <person name="Ohm R.A."/>
            <person name="Martin F."/>
            <person name="Silar P."/>
            <person name="Natvig D.O."/>
            <person name="Lalanne C."/>
            <person name="Gautier V."/>
            <person name="Ament-Velasquez S.L."/>
            <person name="Kruys A."/>
            <person name="Hutchinson M.I."/>
            <person name="Powell A.J."/>
            <person name="Barry K."/>
            <person name="Miller A.N."/>
            <person name="Grigoriev I.V."/>
            <person name="Debuchy R."/>
            <person name="Gladieux P."/>
            <person name="Hiltunen Thoren M."/>
            <person name="Johannesson H."/>
        </authorList>
    </citation>
    <scope>NUCLEOTIDE SEQUENCE</scope>
    <source>
        <strain evidence="1">CBS 232.78</strain>
    </source>
</reference>
<reference evidence="1" key="2">
    <citation type="submission" date="2023-06" db="EMBL/GenBank/DDBJ databases">
        <authorList>
            <consortium name="Lawrence Berkeley National Laboratory"/>
            <person name="Haridas S."/>
            <person name="Hensen N."/>
            <person name="Bonometti L."/>
            <person name="Westerberg I."/>
            <person name="Brannstrom I.O."/>
            <person name="Guillou S."/>
            <person name="Cros-Aarteil S."/>
            <person name="Calhoun S."/>
            <person name="Kuo A."/>
            <person name="Mondo S."/>
            <person name="Pangilinan J."/>
            <person name="Riley R."/>
            <person name="LaButti K."/>
            <person name="Andreopoulos B."/>
            <person name="Lipzen A."/>
            <person name="Chen C."/>
            <person name="Yanf M."/>
            <person name="Daum C."/>
            <person name="Ng V."/>
            <person name="Clum A."/>
            <person name="Steindorff A."/>
            <person name="Ohm R."/>
            <person name="Martin F."/>
            <person name="Silar P."/>
            <person name="Natvig D."/>
            <person name="Lalanne C."/>
            <person name="Gautier V."/>
            <person name="Ament-velasquez S.L."/>
            <person name="Kruys A."/>
            <person name="Hutchinson M.I."/>
            <person name="Powell A.J."/>
            <person name="Barry K."/>
            <person name="Miller A.N."/>
            <person name="Grigoriev I.V."/>
            <person name="Debuchy R."/>
            <person name="Gladieux P."/>
            <person name="Thoren M.H."/>
            <person name="Johannesson H."/>
        </authorList>
    </citation>
    <scope>NUCLEOTIDE SEQUENCE</scope>
    <source>
        <strain evidence="1">CBS 232.78</strain>
    </source>
</reference>
<proteinExistence type="predicted"/>
<organism evidence="1 2">
    <name type="scientific">Podospora didyma</name>
    <dbReference type="NCBI Taxonomy" id="330526"/>
    <lineage>
        <taxon>Eukaryota</taxon>
        <taxon>Fungi</taxon>
        <taxon>Dikarya</taxon>
        <taxon>Ascomycota</taxon>
        <taxon>Pezizomycotina</taxon>
        <taxon>Sordariomycetes</taxon>
        <taxon>Sordariomycetidae</taxon>
        <taxon>Sordariales</taxon>
        <taxon>Podosporaceae</taxon>
        <taxon>Podospora</taxon>
    </lineage>
</organism>
<evidence type="ECO:0000313" key="2">
    <source>
        <dbReference type="Proteomes" id="UP001285441"/>
    </source>
</evidence>
<protein>
    <submittedName>
        <fullName evidence="1">Uncharacterized protein</fullName>
    </submittedName>
</protein>
<dbReference type="EMBL" id="JAULSW010000001">
    <property type="protein sequence ID" value="KAK3393466.1"/>
    <property type="molecule type" value="Genomic_DNA"/>
</dbReference>
<gene>
    <name evidence="1" type="ORF">B0H63DRAFT_458281</name>
</gene>
<dbReference type="AlphaFoldDB" id="A0AAE0P532"/>
<comment type="caution">
    <text evidence="1">The sequence shown here is derived from an EMBL/GenBank/DDBJ whole genome shotgun (WGS) entry which is preliminary data.</text>
</comment>
<dbReference type="Proteomes" id="UP001285441">
    <property type="component" value="Unassembled WGS sequence"/>
</dbReference>
<evidence type="ECO:0000313" key="1">
    <source>
        <dbReference type="EMBL" id="KAK3393466.1"/>
    </source>
</evidence>
<keyword evidence="2" id="KW-1185">Reference proteome</keyword>
<name>A0AAE0P532_9PEZI</name>